<dbReference type="AlphaFoldDB" id="A0A1A9UZ82"/>
<sequence>MTPILFSPETRNTKVEKEKSTTEMKIAKNEKRQRHHHNNRNNFVGLKNKPAKHVLYAQQRISYSLWHTVGISGEEHARDKLNELKERLRLLLPLVGEHDYLLPTKEPPTTNWAIEVETNAVTYLVPADTLRGNQFIVTKSGQTIIELND</sequence>
<organism evidence="2 3">
    <name type="scientific">Glossina austeni</name>
    <name type="common">Savannah tsetse fly</name>
    <dbReference type="NCBI Taxonomy" id="7395"/>
    <lineage>
        <taxon>Eukaryota</taxon>
        <taxon>Metazoa</taxon>
        <taxon>Ecdysozoa</taxon>
        <taxon>Arthropoda</taxon>
        <taxon>Hexapoda</taxon>
        <taxon>Insecta</taxon>
        <taxon>Pterygota</taxon>
        <taxon>Neoptera</taxon>
        <taxon>Endopterygota</taxon>
        <taxon>Diptera</taxon>
        <taxon>Brachycera</taxon>
        <taxon>Muscomorpha</taxon>
        <taxon>Hippoboscoidea</taxon>
        <taxon>Glossinidae</taxon>
        <taxon>Glossina</taxon>
    </lineage>
</organism>
<name>A0A1A9UZ82_GLOAU</name>
<evidence type="ECO:0000313" key="2">
    <source>
        <dbReference type="EnsemblMetazoa" id="GAUT020547-PA"/>
    </source>
</evidence>
<evidence type="ECO:0000313" key="3">
    <source>
        <dbReference type="Proteomes" id="UP000078200"/>
    </source>
</evidence>
<protein>
    <submittedName>
        <fullName evidence="2">Uncharacterized protein</fullName>
    </submittedName>
</protein>
<dbReference type="Proteomes" id="UP000078200">
    <property type="component" value="Unassembled WGS sequence"/>
</dbReference>
<feature type="region of interest" description="Disordered" evidence="1">
    <location>
        <begin position="1"/>
        <end position="21"/>
    </location>
</feature>
<dbReference type="VEuPathDB" id="VectorBase:GAUT020547"/>
<proteinExistence type="predicted"/>
<keyword evidence="3" id="KW-1185">Reference proteome</keyword>
<evidence type="ECO:0000256" key="1">
    <source>
        <dbReference type="SAM" id="MobiDB-lite"/>
    </source>
</evidence>
<feature type="compositionally biased region" description="Basic and acidic residues" evidence="1">
    <location>
        <begin position="11"/>
        <end position="21"/>
    </location>
</feature>
<dbReference type="EnsemblMetazoa" id="GAUT020547-RA">
    <property type="protein sequence ID" value="GAUT020547-PA"/>
    <property type="gene ID" value="GAUT020547"/>
</dbReference>
<reference evidence="2" key="1">
    <citation type="submission" date="2020-05" db="UniProtKB">
        <authorList>
            <consortium name="EnsemblMetazoa"/>
        </authorList>
    </citation>
    <scope>IDENTIFICATION</scope>
    <source>
        <strain evidence="2">TTRI</strain>
    </source>
</reference>
<accession>A0A1A9UZ82</accession>